<feature type="domain" description="DUF397" evidence="1">
    <location>
        <begin position="12"/>
        <end position="62"/>
    </location>
</feature>
<gene>
    <name evidence="2" type="ORF">GCM10018980_37000</name>
</gene>
<reference evidence="3" key="1">
    <citation type="journal article" date="2019" name="Int. J. Syst. Evol. Microbiol.">
        <title>The Global Catalogue of Microorganisms (GCM) 10K type strain sequencing project: providing services to taxonomists for standard genome sequencing and annotation.</title>
        <authorList>
            <consortium name="The Broad Institute Genomics Platform"/>
            <consortium name="The Broad Institute Genome Sequencing Center for Infectious Disease"/>
            <person name="Wu L."/>
            <person name="Ma J."/>
        </authorList>
    </citation>
    <scope>NUCLEOTIDE SEQUENCE [LARGE SCALE GENOMIC DNA]</scope>
    <source>
        <strain evidence="3">JCM 4253</strain>
    </source>
</reference>
<protein>
    <recommendedName>
        <fullName evidence="1">DUF397 domain-containing protein</fullName>
    </recommendedName>
</protein>
<accession>A0A919C553</accession>
<dbReference type="AlphaFoldDB" id="A0A919C553"/>
<proteinExistence type="predicted"/>
<keyword evidence="3" id="KW-1185">Reference proteome</keyword>
<evidence type="ECO:0000259" key="1">
    <source>
        <dbReference type="Pfam" id="PF04149"/>
    </source>
</evidence>
<name>A0A919C553_9ACTN</name>
<dbReference type="RefSeq" id="WP_189982965.1">
    <property type="nucleotide sequence ID" value="NZ_BNBF01000010.1"/>
</dbReference>
<dbReference type="InterPro" id="IPR007278">
    <property type="entry name" value="DUF397"/>
</dbReference>
<comment type="caution">
    <text evidence="2">The sequence shown here is derived from an EMBL/GenBank/DDBJ whole genome shotgun (WGS) entry which is preliminary data.</text>
</comment>
<dbReference type="Pfam" id="PF04149">
    <property type="entry name" value="DUF397"/>
    <property type="match status" value="1"/>
</dbReference>
<evidence type="ECO:0000313" key="2">
    <source>
        <dbReference type="EMBL" id="GHG53196.1"/>
    </source>
</evidence>
<dbReference type="EMBL" id="BNBF01000010">
    <property type="protein sequence ID" value="GHG53196.1"/>
    <property type="molecule type" value="Genomic_DNA"/>
</dbReference>
<organism evidence="2 3">
    <name type="scientific">Streptomyces capoamus</name>
    <dbReference type="NCBI Taxonomy" id="68183"/>
    <lineage>
        <taxon>Bacteria</taxon>
        <taxon>Bacillati</taxon>
        <taxon>Actinomycetota</taxon>
        <taxon>Actinomycetes</taxon>
        <taxon>Kitasatosporales</taxon>
        <taxon>Streptomycetaceae</taxon>
        <taxon>Streptomyces</taxon>
    </lineage>
</organism>
<dbReference type="Proteomes" id="UP000619355">
    <property type="component" value="Unassembled WGS sequence"/>
</dbReference>
<sequence>MSVGTQPATEPRWFKSSYSGGNATECVECAYVSNGIRVRDSKCSDGPVIPVRTSAWLPFVNSLAQRRASAAPSSSAGSAS</sequence>
<evidence type="ECO:0000313" key="3">
    <source>
        <dbReference type="Proteomes" id="UP000619355"/>
    </source>
</evidence>